<feature type="transmembrane region" description="Helical" evidence="6">
    <location>
        <begin position="78"/>
        <end position="101"/>
    </location>
</feature>
<gene>
    <name evidence="7" type="ORF">AAE961_07710</name>
</gene>
<keyword evidence="3 6" id="KW-0812">Transmembrane</keyword>
<dbReference type="PANTHER" id="PTHR30250">
    <property type="entry name" value="PST FAMILY PREDICTED COLANIC ACID TRANSPORTER"/>
    <property type="match status" value="1"/>
</dbReference>
<accession>A0ABW8U5F8</accession>
<dbReference type="Proteomes" id="UP001623553">
    <property type="component" value="Unassembled WGS sequence"/>
</dbReference>
<protein>
    <recommendedName>
        <fullName evidence="9">Polysaccharide biosynthesis protein</fullName>
    </recommendedName>
</protein>
<sequence length="427" mass="49375">MYFNLRHLNLFSSYFAIGFSALSSICIMYAINHYSGVAFYGDLMFYLSMSTILFTFFSFGTRETVTKILKYHDKDISVLLSGVILDLFSSFIIICIIYFFGEKILIFFQKYTANNLHISKLLAVYTVFFICQSSFIGFLKYYNKILIINLASIFQNIVNALIIGFYILNDNTTQSAIILAYVVSVFCGLLFLIFGVLIFLNFKFVKFSNKTFLNSFSKLYELSRLYFWASTGKIGVKNFENILLMKFLGSEAVGIYQTLLKILSPINLMTAPIGSNYQKIMIDYYHDNKYKKLKELIFRITKIVLMITILYIIIAMVFVDLYLDSQGIHNIEYSTILIFFLGVLSLLQSSTWWAGNFMICHFPQIPIFTNIISSILNILVPFYSLYYYGDKGMIVFLISIVMSQVPAYIVPFYLFRNYLKGEKSTII</sequence>
<feature type="transmembrane region" description="Helical" evidence="6">
    <location>
        <begin position="146"/>
        <end position="168"/>
    </location>
</feature>
<dbReference type="InterPro" id="IPR050833">
    <property type="entry name" value="Poly_Biosynth_Transport"/>
</dbReference>
<evidence type="ECO:0000256" key="4">
    <source>
        <dbReference type="ARBA" id="ARBA00022989"/>
    </source>
</evidence>
<evidence type="ECO:0000313" key="8">
    <source>
        <dbReference type="Proteomes" id="UP001623553"/>
    </source>
</evidence>
<keyword evidence="4 6" id="KW-1133">Transmembrane helix</keyword>
<evidence type="ECO:0000256" key="3">
    <source>
        <dbReference type="ARBA" id="ARBA00022692"/>
    </source>
</evidence>
<dbReference type="EMBL" id="JBEWZF010000002">
    <property type="protein sequence ID" value="MFL0298753.1"/>
    <property type="molecule type" value="Genomic_DNA"/>
</dbReference>
<evidence type="ECO:0000313" key="7">
    <source>
        <dbReference type="EMBL" id="MFL0298753.1"/>
    </source>
</evidence>
<dbReference type="RefSeq" id="WP_406800541.1">
    <property type="nucleotide sequence ID" value="NZ_JBEWZF010000002.1"/>
</dbReference>
<comment type="caution">
    <text evidence="7">The sequence shown here is derived from an EMBL/GenBank/DDBJ whole genome shotgun (WGS) entry which is preliminary data.</text>
</comment>
<keyword evidence="5 6" id="KW-0472">Membrane</keyword>
<comment type="subcellular location">
    <subcellularLocation>
        <location evidence="1">Cell membrane</location>
        <topology evidence="1">Multi-pass membrane protein</topology>
    </subcellularLocation>
</comment>
<dbReference type="PANTHER" id="PTHR30250:SF11">
    <property type="entry name" value="O-ANTIGEN TRANSPORTER-RELATED"/>
    <property type="match status" value="1"/>
</dbReference>
<reference evidence="7 8" key="1">
    <citation type="submission" date="2024-07" db="EMBL/GenBank/DDBJ databases">
        <authorList>
            <person name="Pitt A."/>
            <person name="Hahn M.W."/>
        </authorList>
    </citation>
    <scope>NUCLEOTIDE SEQUENCE [LARGE SCALE GENOMIC DNA]</scope>
    <source>
        <strain evidence="7 8">2-BAHN-186B</strain>
    </source>
</reference>
<keyword evidence="8" id="KW-1185">Reference proteome</keyword>
<evidence type="ECO:0008006" key="9">
    <source>
        <dbReference type="Google" id="ProtNLM"/>
    </source>
</evidence>
<feature type="transmembrane region" description="Helical" evidence="6">
    <location>
        <begin position="367"/>
        <end position="388"/>
    </location>
</feature>
<proteinExistence type="predicted"/>
<keyword evidence="2" id="KW-1003">Cell membrane</keyword>
<feature type="transmembrane region" description="Helical" evidence="6">
    <location>
        <begin position="303"/>
        <end position="323"/>
    </location>
</feature>
<organism evidence="7 8">
    <name type="scientific">Aquirufa novilacunae</name>
    <dbReference type="NCBI Taxonomy" id="3139305"/>
    <lineage>
        <taxon>Bacteria</taxon>
        <taxon>Pseudomonadati</taxon>
        <taxon>Bacteroidota</taxon>
        <taxon>Cytophagia</taxon>
        <taxon>Cytophagales</taxon>
        <taxon>Flectobacillaceae</taxon>
        <taxon>Aquirufa</taxon>
    </lineage>
</organism>
<evidence type="ECO:0000256" key="1">
    <source>
        <dbReference type="ARBA" id="ARBA00004651"/>
    </source>
</evidence>
<evidence type="ECO:0000256" key="2">
    <source>
        <dbReference type="ARBA" id="ARBA00022475"/>
    </source>
</evidence>
<feature type="transmembrane region" description="Helical" evidence="6">
    <location>
        <begin position="37"/>
        <end position="57"/>
    </location>
</feature>
<evidence type="ECO:0000256" key="6">
    <source>
        <dbReference type="SAM" id="Phobius"/>
    </source>
</evidence>
<feature type="transmembrane region" description="Helical" evidence="6">
    <location>
        <begin position="394"/>
        <end position="415"/>
    </location>
</feature>
<name>A0ABW8U5F8_9BACT</name>
<feature type="transmembrane region" description="Helical" evidence="6">
    <location>
        <begin position="174"/>
        <end position="200"/>
    </location>
</feature>
<evidence type="ECO:0000256" key="5">
    <source>
        <dbReference type="ARBA" id="ARBA00023136"/>
    </source>
</evidence>
<feature type="transmembrane region" description="Helical" evidence="6">
    <location>
        <begin position="335"/>
        <end position="355"/>
    </location>
</feature>
<feature type="transmembrane region" description="Helical" evidence="6">
    <location>
        <begin position="12"/>
        <end position="31"/>
    </location>
</feature>
<feature type="transmembrane region" description="Helical" evidence="6">
    <location>
        <begin position="121"/>
        <end position="139"/>
    </location>
</feature>